<feature type="transmembrane region" description="Helical" evidence="1">
    <location>
        <begin position="425"/>
        <end position="443"/>
    </location>
</feature>
<keyword evidence="1" id="KW-0472">Membrane</keyword>
<protein>
    <submittedName>
        <fullName evidence="5">DUF2207 domain-containing protein</fullName>
    </submittedName>
</protein>
<evidence type="ECO:0000259" key="3">
    <source>
        <dbReference type="Pfam" id="PF20990"/>
    </source>
</evidence>
<dbReference type="Proteomes" id="UP001356080">
    <property type="component" value="Unassembled WGS sequence"/>
</dbReference>
<feature type="domain" description="Predicted membrane protein YciQ-like C-terminal" evidence="3">
    <location>
        <begin position="286"/>
        <end position="461"/>
    </location>
</feature>
<keyword evidence="7" id="KW-1185">Reference proteome</keyword>
<proteinExistence type="predicted"/>
<evidence type="ECO:0000313" key="6">
    <source>
        <dbReference type="Proteomes" id="UP000234237"/>
    </source>
</evidence>
<gene>
    <name evidence="4" type="ORF">A21D_00457</name>
    <name evidence="5" type="ORF">V2W34_10390</name>
</gene>
<name>A0A2K9J3K0_9BACI</name>
<organism evidence="4 6">
    <name type="scientific">Virgibacillus dokdonensis</name>
    <dbReference type="NCBI Taxonomy" id="302167"/>
    <lineage>
        <taxon>Bacteria</taxon>
        <taxon>Bacillati</taxon>
        <taxon>Bacillota</taxon>
        <taxon>Bacilli</taxon>
        <taxon>Bacillales</taxon>
        <taxon>Bacillaceae</taxon>
        <taxon>Virgibacillus</taxon>
    </lineage>
</organism>
<dbReference type="Pfam" id="PF20990">
    <property type="entry name" value="DUF2207_C"/>
    <property type="match status" value="1"/>
</dbReference>
<dbReference type="EMBL" id="CP018622">
    <property type="protein sequence ID" value="AUJ23570.1"/>
    <property type="molecule type" value="Genomic_DNA"/>
</dbReference>
<reference evidence="6" key="2">
    <citation type="submission" date="2016-11" db="EMBL/GenBank/DDBJ databases">
        <title>Complete genome sequence of Virgibacillus pantothenticus 21D, a halophilic bacterium isolated from the deep hypersaline anoxic basin Discovery in the Mediterranean Sea.</title>
        <authorList>
            <person name="Zeaiter Z."/>
            <person name="Booth J.M."/>
            <person name="Prosdocimi E.M."/>
            <person name="Mapelli F."/>
            <person name="Fusi M."/>
            <person name="Daffonchio D."/>
            <person name="Borin S."/>
            <person name="Crotti E."/>
        </authorList>
    </citation>
    <scope>NUCLEOTIDE SEQUENCE [LARGE SCALE GENOMIC DNA]</scope>
    <source>
        <strain evidence="6">21D</strain>
    </source>
</reference>
<dbReference type="EMBL" id="JAZHPM010000016">
    <property type="protein sequence ID" value="MEF2292411.1"/>
    <property type="molecule type" value="Genomic_DNA"/>
</dbReference>
<dbReference type="AlphaFoldDB" id="A0A2K9J3K0"/>
<evidence type="ECO:0000259" key="2">
    <source>
        <dbReference type="Pfam" id="PF09972"/>
    </source>
</evidence>
<reference evidence="5 7" key="3">
    <citation type="submission" date="2024-01" db="EMBL/GenBank/DDBJ databases">
        <title>Survival strategy associated with biotechnological potential of Virgibacillus dokdonensis T4.6 isolated from salt-fermented shrimp paste.</title>
        <authorList>
            <person name="Doan T.V."/>
            <person name="Quach N.T."/>
            <person name="Phi Q.-T."/>
        </authorList>
    </citation>
    <scope>NUCLEOTIDE SEQUENCE [LARGE SCALE GENOMIC DNA]</scope>
    <source>
        <strain evidence="5 7">T4.6</strain>
    </source>
</reference>
<dbReference type="KEGG" id="vpn:A21D_00457"/>
<evidence type="ECO:0000256" key="1">
    <source>
        <dbReference type="SAM" id="Phobius"/>
    </source>
</evidence>
<dbReference type="Pfam" id="PF09972">
    <property type="entry name" value="DUF2207"/>
    <property type="match status" value="1"/>
</dbReference>
<reference evidence="4" key="1">
    <citation type="submission" date="2016-11" db="EMBL/GenBank/DDBJ databases">
        <title>Complete genome sequence of Virgibacillus dokdonensis 21D, a halophilic bacterium isolated from the deep hypersaline anoxic basin Discovery in the Mediterranean Sea.</title>
        <authorList>
            <person name="Zeaiter Z."/>
            <person name="Booth J.M."/>
            <person name="Prosdocimi E.M."/>
            <person name="Mapelli F."/>
            <person name="Fusi M."/>
            <person name="Daffonchio D."/>
            <person name="Borin S."/>
            <person name="Crotti E."/>
        </authorList>
    </citation>
    <scope>NUCLEOTIDE SEQUENCE</scope>
    <source>
        <strain evidence="4">21D</strain>
    </source>
</reference>
<accession>A0A2K9J3K0</accession>
<feature type="transmembrane region" description="Helical" evidence="1">
    <location>
        <begin position="401"/>
        <end position="419"/>
    </location>
</feature>
<evidence type="ECO:0000313" key="7">
    <source>
        <dbReference type="Proteomes" id="UP001356080"/>
    </source>
</evidence>
<dbReference type="InterPro" id="IPR048389">
    <property type="entry name" value="YciQ-like_C"/>
</dbReference>
<dbReference type="InterPro" id="IPR018702">
    <property type="entry name" value="DUF2207"/>
</dbReference>
<dbReference type="RefSeq" id="WP_101932535.1">
    <property type="nucleotide sequence ID" value="NZ_CP018622.1"/>
</dbReference>
<feature type="domain" description="DUF2207" evidence="2">
    <location>
        <begin position="28"/>
        <end position="186"/>
    </location>
</feature>
<dbReference type="Proteomes" id="UP000234237">
    <property type="component" value="Chromosome"/>
</dbReference>
<feature type="transmembrane region" description="Helical" evidence="1">
    <location>
        <begin position="238"/>
        <end position="258"/>
    </location>
</feature>
<sequence>MLKKLGLVFGIILFLCLIPSTVFAVDFSINQSRVDAYLQKDGDVHVNEQHTYQFDGEFNGMTRTLIPSKDASIHNVTATEAEKDLKVKQEENVYKIYRSGKDETVTIQLSYTIKNSLQAYSDLVVFSWSFFDSENETDYEHFDAFIHPPEKTENSVAYGEDEAFKTEKQKEDGTIHFAMGYVDSYENGAITVSYDRSLFPGVSIMEEKLIREEMLATKQALLDKEQAFLNRKSTLKEISPYVISIFSLLSLFLLFVAWRKKQVQELELARLSESVHFLPKQEMSLPATVAYMKHGKVGSTVMTAALLDLERKGFIQRDNDDLHKFTVIHEQTDHQHEKILIDLLFYTVGNNGVFCTNDLKEFMENKANQDMYQKELYRYNYTVTKEIKEHHLVDKKTGTRIMAGVLSFLINPFSIVFAMHELYASMTITSFLFVFLALFAILYRPRTLKGARIYKQWKEFEEKTLQPESTSLENLTDDEQKRGLIYGVGVNHTPLHTKWTTSNKQLLHHSTSAEASSDDHTDVMMLVLATAAINTQFHDAQTAVTADTTSASIGAGSGAGAGGSGGGSGAF</sequence>
<dbReference type="STRING" id="302167.GCA_900166595_03336"/>
<evidence type="ECO:0000313" key="5">
    <source>
        <dbReference type="EMBL" id="MEF2292411.1"/>
    </source>
</evidence>
<evidence type="ECO:0000313" key="4">
    <source>
        <dbReference type="EMBL" id="AUJ23570.1"/>
    </source>
</evidence>
<keyword evidence="1" id="KW-1133">Transmembrane helix</keyword>
<keyword evidence="1" id="KW-0812">Transmembrane</keyword>